<reference evidence="1" key="1">
    <citation type="submission" date="2014-05" db="EMBL/GenBank/DDBJ databases">
        <title>The transcriptome of the halophilic microalga Tetraselmis sp. GSL018 isolated from the Great Salt Lake, Utah.</title>
        <authorList>
            <person name="Jinkerson R.E."/>
            <person name="D'Adamo S."/>
            <person name="Posewitz M.C."/>
        </authorList>
    </citation>
    <scope>NUCLEOTIDE SEQUENCE</scope>
    <source>
        <strain evidence="1">GSL018</strain>
    </source>
</reference>
<organism evidence="1">
    <name type="scientific">Tetraselmis sp. GSL018</name>
    <dbReference type="NCBI Taxonomy" id="582737"/>
    <lineage>
        <taxon>Eukaryota</taxon>
        <taxon>Viridiplantae</taxon>
        <taxon>Chlorophyta</taxon>
        <taxon>core chlorophytes</taxon>
        <taxon>Chlorodendrophyceae</taxon>
        <taxon>Chlorodendrales</taxon>
        <taxon>Chlorodendraceae</taxon>
        <taxon>Tetraselmis</taxon>
    </lineage>
</organism>
<accession>A0A061S5I1</accession>
<sequence length="91" mass="9947">MFSCTIVRILFLGNPKCLRHRSCYAAVCEVFWATPSVPATEAVTQLFVNLPKAFSLNIGFVCMPTCSRVSTSVPLSHTHARTLSLSLSLSL</sequence>
<feature type="non-terminal residue" evidence="1">
    <location>
        <position position="91"/>
    </location>
</feature>
<gene>
    <name evidence="1" type="ORF">TSPGSL018_16181</name>
</gene>
<dbReference type="AlphaFoldDB" id="A0A061S5I1"/>
<protein>
    <submittedName>
        <fullName evidence="1">Uncharacterized protein</fullName>
    </submittedName>
</protein>
<name>A0A061S5I1_9CHLO</name>
<evidence type="ECO:0000313" key="1">
    <source>
        <dbReference type="EMBL" id="JAC78041.1"/>
    </source>
</evidence>
<dbReference type="EMBL" id="GBEZ01007420">
    <property type="protein sequence ID" value="JAC78041.1"/>
    <property type="molecule type" value="Transcribed_RNA"/>
</dbReference>
<proteinExistence type="predicted"/>